<dbReference type="RefSeq" id="WP_147527533.1">
    <property type="nucleotide sequence ID" value="NZ_SAYG01000017.1"/>
</dbReference>
<dbReference type="AlphaFoldDB" id="A0A5C8F1C3"/>
<sequence length="271" mass="31537">MASKTTFFKSVVKFVKKNMPTIKKVAKKVGKFIIDNKDKIIAVGKNIIDKIRGNKITKEDNEQVAQKMAERGSFDETNATMEEIIDFDRILEEVRDSYYKKLNNIEKSTIEGSRNILEQNIEIIENEFKPNGIEINIDAIKYKFENLIKLFKNSFSNVVISHIAMSDYKMSKILKIKNDKDRFNKINKYINELVSDAIKEYCSNLDNITNESLKIVSDAVNDNLNNTENSINNIREEIENNMKLEVKEIEAKRKEYENKSKLLEEFIDILD</sequence>
<gene>
    <name evidence="2" type="ORF">EPJ70_11620</name>
</gene>
<reference evidence="2 3" key="1">
    <citation type="journal article" date="1992" name="Lakartidningen">
        <title>[Penicillin V and not amoxicillin is the first choice preparation in acute otitis].</title>
        <authorList>
            <person name="Kamme C."/>
            <person name="Lundgren K."/>
            <person name="Prellner K."/>
        </authorList>
    </citation>
    <scope>NUCLEOTIDE SEQUENCE [LARGE SCALE GENOMIC DNA]</scope>
    <source>
        <strain evidence="2 3">PC3714II</strain>
    </source>
</reference>
<feature type="coiled-coil region" evidence="1">
    <location>
        <begin position="217"/>
        <end position="266"/>
    </location>
</feature>
<dbReference type="Proteomes" id="UP000324574">
    <property type="component" value="Unassembled WGS sequence"/>
</dbReference>
<comment type="caution">
    <text evidence="2">The sequence shown here is derived from an EMBL/GenBank/DDBJ whole genome shotgun (WGS) entry which is preliminary data.</text>
</comment>
<proteinExistence type="predicted"/>
<keyword evidence="1" id="KW-0175">Coiled coil</keyword>
<evidence type="ECO:0000256" key="1">
    <source>
        <dbReference type="SAM" id="Coils"/>
    </source>
</evidence>
<evidence type="ECO:0000313" key="2">
    <source>
        <dbReference type="EMBL" id="TXJ42971.1"/>
    </source>
</evidence>
<name>A0A5C8F1C3_9SPIR</name>
<evidence type="ECO:0000313" key="3">
    <source>
        <dbReference type="Proteomes" id="UP000324574"/>
    </source>
</evidence>
<accession>A0A5C8F1C3</accession>
<protein>
    <submittedName>
        <fullName evidence="2">Uncharacterized protein</fullName>
    </submittedName>
</protein>
<dbReference type="EMBL" id="SAYG01000017">
    <property type="protein sequence ID" value="TXJ42971.1"/>
    <property type="molecule type" value="Genomic_DNA"/>
</dbReference>
<organism evidence="2 3">
    <name type="scientific">Brachyspira aalborgi</name>
    <dbReference type="NCBI Taxonomy" id="29522"/>
    <lineage>
        <taxon>Bacteria</taxon>
        <taxon>Pseudomonadati</taxon>
        <taxon>Spirochaetota</taxon>
        <taxon>Spirochaetia</taxon>
        <taxon>Brachyspirales</taxon>
        <taxon>Brachyspiraceae</taxon>
        <taxon>Brachyspira</taxon>
    </lineage>
</organism>